<evidence type="ECO:0000313" key="1">
    <source>
        <dbReference type="EMBL" id="CZT53419.1"/>
    </source>
</evidence>
<name>A0A1E1MWH0_RHYSE</name>
<protein>
    <recommendedName>
        <fullName evidence="3">Thioredoxin reductase</fullName>
    </recommendedName>
</protein>
<evidence type="ECO:0000313" key="2">
    <source>
        <dbReference type="Proteomes" id="UP000177625"/>
    </source>
</evidence>
<dbReference type="Proteomes" id="UP000177625">
    <property type="component" value="Unassembled WGS sequence"/>
</dbReference>
<organism evidence="1 2">
    <name type="scientific">Rhynchosporium secalis</name>
    <name type="common">Barley scald fungus</name>
    <dbReference type="NCBI Taxonomy" id="38038"/>
    <lineage>
        <taxon>Eukaryota</taxon>
        <taxon>Fungi</taxon>
        <taxon>Dikarya</taxon>
        <taxon>Ascomycota</taxon>
        <taxon>Pezizomycotina</taxon>
        <taxon>Leotiomycetes</taxon>
        <taxon>Helotiales</taxon>
        <taxon>Ploettnerulaceae</taxon>
        <taxon>Rhynchosporium</taxon>
    </lineage>
</organism>
<gene>
    <name evidence="1" type="ORF">RSE6_14969</name>
</gene>
<sequence>MPDFSEAFVASIAFALNKAHIPCLLWGHYLLNVHGVPSAIASIDFVVPDKSLLAAIKILSDIDGLLPCADVKLCSISSPSRPTPPPTFHAHIEDSEITLCLYLQSETLWFLPPFDRSLAFPTRKALPTSFALASDQILLPPSRPGRGSGSFEPGYHPVIVPKAHILLEAFMLLYARDWKKRIGDFAMAMIAYIELYVDEDGFLDTKQLPEPLLTYYKQLGTGEKPVLQWSEELTEAVYAKGYFRYMS</sequence>
<reference evidence="2" key="1">
    <citation type="submission" date="2016-03" db="EMBL/GenBank/DDBJ databases">
        <authorList>
            <person name="Guldener U."/>
        </authorList>
    </citation>
    <scope>NUCLEOTIDE SEQUENCE [LARGE SCALE GENOMIC DNA]</scope>
</reference>
<accession>A0A1E1MWH0</accession>
<keyword evidence="2" id="KW-1185">Reference proteome</keyword>
<proteinExistence type="predicted"/>
<dbReference type="AlphaFoldDB" id="A0A1E1MWH0"/>
<dbReference type="EMBL" id="FJVC01000763">
    <property type="protein sequence ID" value="CZT53419.1"/>
    <property type="molecule type" value="Genomic_DNA"/>
</dbReference>
<evidence type="ECO:0008006" key="3">
    <source>
        <dbReference type="Google" id="ProtNLM"/>
    </source>
</evidence>